<protein>
    <submittedName>
        <fullName evidence="1">Uncharacterized protein</fullName>
    </submittedName>
</protein>
<gene>
    <name evidence="1" type="ORF">CPter91_5221</name>
</gene>
<dbReference type="STRING" id="279113.CPter91_5221"/>
<dbReference type="AlphaFoldDB" id="A0A127QBQ9"/>
<evidence type="ECO:0000313" key="2">
    <source>
        <dbReference type="Proteomes" id="UP000074561"/>
    </source>
</evidence>
<dbReference type="PATRIC" id="fig|279113.9.peg.5175"/>
<sequence>MRITEPPSTLDGWERLLVKYFLAVGGDGDSSDLHAFEVSTGTLAIACGLDTQEIEVEKAFHEVLVKDPSLENVLQVGAHPRAASEVPGFFVYLVLTLFIDGLLDEHQSISGAFRKKLASWLGIDRSFNDLQGIATMWKALEAWLAQRVAAGEPFRRLVLPDPGGWHQIGHTRRLSFPTRHDFRIVENFVSENSIGLDSPTALFIAFQPLVNDVSDGLKDAFEDFRRSYYLHRRALADHRFWRLITRVRSSANNEPRQQAILQMTFNDYGESEFRRSIYQSSEMQSYVTLGAALADTGIASSSNFVTAINQGYLFFRQIGMGLWQAEANLTRCNERVFVALSTKIQSVMGMRLGSLLGDSTWRMTTEAKSINAVETAFAQVRLLVDAGDSIFRPTVFNGIRVYGRWLGLPGFLPSIETDSSQITLAAEVNDAPVIDCNGVGNIVRLVAEEPLNGTYSVEPELRRGEYFSPWRLRLQFISHALPHSSLSRTRQRLQQLKDWDGVVKVSAKYDADESPVREFGSSAMKWLLEAVYADGCSGWDEADLVSLVRRTAVDFEADPWMMLHLLQDAGIIEPRLRQGWKGRVWTLVPPHIVRAHRGENEVALVEGALCFRQIEDFNLAVEGLGGSMFRHQDDTRWSAPVIGASNLSSAILAERLGWPLALEVDSASKSPLALASTERQAEYYRISSVWCWNAKRFVSSGAVEDSVRLTRRSHRNGTDHDVFCVEHIGCSFNYLSRCAAITHAHALAKVPLFRFHDDRIERIAQDGALPDILASALRRRRLRAAGMTGGVYSYPATESDARWILSLLPGCIAGIKVGESQSAGSIMAAVRRSKGRLRAGWKDNQLVIQMNKSTRGFNGS</sequence>
<dbReference type="Proteomes" id="UP000074561">
    <property type="component" value="Chromosome"/>
</dbReference>
<accession>A0A127QBQ9</accession>
<reference evidence="1 2" key="1">
    <citation type="submission" date="2015-11" db="EMBL/GenBank/DDBJ databases">
        <title>Exploring the genomic traits of fungus-feeding bacterial genus Collimonas.</title>
        <authorList>
            <person name="Song C."/>
            <person name="Schmidt R."/>
            <person name="de Jager V."/>
            <person name="Krzyzanowska D."/>
            <person name="Jongedijk E."/>
            <person name="Cankar K."/>
            <person name="Beekwilder J."/>
            <person name="van Veen A."/>
            <person name="de Boer W."/>
            <person name="van Veen J.A."/>
            <person name="Garbeva P."/>
        </authorList>
    </citation>
    <scope>NUCLEOTIDE SEQUENCE [LARGE SCALE GENOMIC DNA]</scope>
    <source>
        <strain evidence="1 2">Ter91</strain>
    </source>
</reference>
<organism evidence="1 2">
    <name type="scientific">Collimonas pratensis</name>
    <dbReference type="NCBI Taxonomy" id="279113"/>
    <lineage>
        <taxon>Bacteria</taxon>
        <taxon>Pseudomonadati</taxon>
        <taxon>Pseudomonadota</taxon>
        <taxon>Betaproteobacteria</taxon>
        <taxon>Burkholderiales</taxon>
        <taxon>Oxalobacteraceae</taxon>
        <taxon>Collimonas</taxon>
    </lineage>
</organism>
<name>A0A127QBQ9_9BURK</name>
<proteinExistence type="predicted"/>
<dbReference type="KEGG" id="cpra:CPter91_5221"/>
<dbReference type="EMBL" id="CP013234">
    <property type="protein sequence ID" value="AMP07509.1"/>
    <property type="molecule type" value="Genomic_DNA"/>
</dbReference>
<evidence type="ECO:0000313" key="1">
    <source>
        <dbReference type="EMBL" id="AMP07509.1"/>
    </source>
</evidence>